<keyword evidence="1" id="KW-0812">Transmembrane</keyword>
<comment type="caution">
    <text evidence="2">The sequence shown here is derived from an EMBL/GenBank/DDBJ whole genome shotgun (WGS) entry which is preliminary data.</text>
</comment>
<keyword evidence="1" id="KW-0472">Membrane</keyword>
<evidence type="ECO:0000256" key="1">
    <source>
        <dbReference type="SAM" id="Phobius"/>
    </source>
</evidence>
<sequence>MSLSKQLLSQRTRPSCYLFLLYITGAMTLPFVFTAYKTPFDQSSKGVYAHEHYWRIQRQ</sequence>
<dbReference type="GeneID" id="90072852"/>
<keyword evidence="1" id="KW-1133">Transmembrane helix</keyword>
<feature type="transmembrane region" description="Helical" evidence="1">
    <location>
        <begin position="16"/>
        <end position="36"/>
    </location>
</feature>
<organism evidence="2 3">
    <name type="scientific">Saccharomycopsis crataegensis</name>
    <dbReference type="NCBI Taxonomy" id="43959"/>
    <lineage>
        <taxon>Eukaryota</taxon>
        <taxon>Fungi</taxon>
        <taxon>Dikarya</taxon>
        <taxon>Ascomycota</taxon>
        <taxon>Saccharomycotina</taxon>
        <taxon>Saccharomycetes</taxon>
        <taxon>Saccharomycopsidaceae</taxon>
        <taxon>Saccharomycopsis</taxon>
    </lineage>
</organism>
<protein>
    <submittedName>
        <fullName evidence="2">Uncharacterized protein</fullName>
    </submittedName>
</protein>
<evidence type="ECO:0000313" key="2">
    <source>
        <dbReference type="EMBL" id="GMM34873.1"/>
    </source>
</evidence>
<name>A0AAV5QL23_9ASCO</name>
<dbReference type="EMBL" id="BTFZ01000004">
    <property type="protein sequence ID" value="GMM34873.1"/>
    <property type="molecule type" value="Genomic_DNA"/>
</dbReference>
<dbReference type="RefSeq" id="XP_064851873.1">
    <property type="nucleotide sequence ID" value="XM_064995801.1"/>
</dbReference>
<dbReference type="Proteomes" id="UP001360560">
    <property type="component" value="Unassembled WGS sequence"/>
</dbReference>
<evidence type="ECO:0000313" key="3">
    <source>
        <dbReference type="Proteomes" id="UP001360560"/>
    </source>
</evidence>
<proteinExistence type="predicted"/>
<keyword evidence="3" id="KW-1185">Reference proteome</keyword>
<dbReference type="AlphaFoldDB" id="A0AAV5QL23"/>
<reference evidence="2 3" key="1">
    <citation type="journal article" date="2023" name="Elife">
        <title>Identification of key yeast species and microbe-microbe interactions impacting larval growth of Drosophila in the wild.</title>
        <authorList>
            <person name="Mure A."/>
            <person name="Sugiura Y."/>
            <person name="Maeda R."/>
            <person name="Honda K."/>
            <person name="Sakurai N."/>
            <person name="Takahashi Y."/>
            <person name="Watada M."/>
            <person name="Katoh T."/>
            <person name="Gotoh A."/>
            <person name="Gotoh Y."/>
            <person name="Taniguchi I."/>
            <person name="Nakamura K."/>
            <person name="Hayashi T."/>
            <person name="Katayama T."/>
            <person name="Uemura T."/>
            <person name="Hattori Y."/>
        </authorList>
    </citation>
    <scope>NUCLEOTIDE SEQUENCE [LARGE SCALE GENOMIC DNA]</scope>
    <source>
        <strain evidence="2 3">SC-9</strain>
    </source>
</reference>
<gene>
    <name evidence="2" type="ORF">DASC09_021980</name>
</gene>
<accession>A0AAV5QL23</accession>